<dbReference type="PRINTS" id="PR00069">
    <property type="entry name" value="ALDKETRDTASE"/>
</dbReference>
<dbReference type="CDD" id="cd19071">
    <property type="entry name" value="AKR_AKR1-5-like"/>
    <property type="match status" value="1"/>
</dbReference>
<feature type="domain" description="NADP-dependent oxidoreductase" evidence="4">
    <location>
        <begin position="27"/>
        <end position="298"/>
    </location>
</feature>
<evidence type="ECO:0000256" key="3">
    <source>
        <dbReference type="PIRSR" id="PIRSR000097-3"/>
    </source>
</evidence>
<dbReference type="Gene3D" id="3.20.20.100">
    <property type="entry name" value="NADP-dependent oxidoreductase domain"/>
    <property type="match status" value="1"/>
</dbReference>
<feature type="active site" description="Proton donor" evidence="1">
    <location>
        <position position="43"/>
    </location>
</feature>
<feature type="binding site" evidence="2">
    <location>
        <position position="111"/>
    </location>
    <ligand>
        <name>substrate</name>
    </ligand>
</feature>
<evidence type="ECO:0000313" key="6">
    <source>
        <dbReference type="Proteomes" id="UP001165085"/>
    </source>
</evidence>
<dbReference type="EMBL" id="BRXY01000221">
    <property type="protein sequence ID" value="GMH78414.1"/>
    <property type="molecule type" value="Genomic_DNA"/>
</dbReference>
<accession>A0A9W7B1U8</accession>
<reference evidence="6" key="1">
    <citation type="journal article" date="2023" name="Commun. Biol.">
        <title>Genome analysis of Parmales, the sister group of diatoms, reveals the evolutionary specialization of diatoms from phago-mixotrophs to photoautotrophs.</title>
        <authorList>
            <person name="Ban H."/>
            <person name="Sato S."/>
            <person name="Yoshikawa S."/>
            <person name="Yamada K."/>
            <person name="Nakamura Y."/>
            <person name="Ichinomiya M."/>
            <person name="Sato N."/>
            <person name="Blanc-Mathieu R."/>
            <person name="Endo H."/>
            <person name="Kuwata A."/>
            <person name="Ogata H."/>
        </authorList>
    </citation>
    <scope>NUCLEOTIDE SEQUENCE [LARGE SCALE GENOMIC DNA]</scope>
    <source>
        <strain evidence="6">NIES 3701</strain>
    </source>
</reference>
<evidence type="ECO:0000256" key="2">
    <source>
        <dbReference type="PIRSR" id="PIRSR000097-2"/>
    </source>
</evidence>
<dbReference type="GO" id="GO:0016491">
    <property type="term" value="F:oxidoreductase activity"/>
    <property type="evidence" value="ECO:0007669"/>
    <property type="project" value="InterPro"/>
</dbReference>
<evidence type="ECO:0000313" key="5">
    <source>
        <dbReference type="EMBL" id="GMH78414.1"/>
    </source>
</evidence>
<dbReference type="PROSITE" id="PS00798">
    <property type="entry name" value="ALDOKETO_REDUCTASE_1"/>
    <property type="match status" value="1"/>
</dbReference>
<dbReference type="OrthoDB" id="416253at2759"/>
<comment type="caution">
    <text evidence="5">The sequence shown here is derived from an EMBL/GenBank/DDBJ whole genome shotgun (WGS) entry which is preliminary data.</text>
</comment>
<dbReference type="InterPro" id="IPR020471">
    <property type="entry name" value="AKR"/>
</dbReference>
<dbReference type="InterPro" id="IPR036812">
    <property type="entry name" value="NAD(P)_OxRdtase_dom_sf"/>
</dbReference>
<organism evidence="5 6">
    <name type="scientific">Triparma strigata</name>
    <dbReference type="NCBI Taxonomy" id="1606541"/>
    <lineage>
        <taxon>Eukaryota</taxon>
        <taxon>Sar</taxon>
        <taxon>Stramenopiles</taxon>
        <taxon>Ochrophyta</taxon>
        <taxon>Bolidophyceae</taxon>
        <taxon>Parmales</taxon>
        <taxon>Triparmaceae</taxon>
        <taxon>Triparma</taxon>
    </lineage>
</organism>
<dbReference type="Proteomes" id="UP001165085">
    <property type="component" value="Unassembled WGS sequence"/>
</dbReference>
<dbReference type="InterPro" id="IPR023210">
    <property type="entry name" value="NADP_OxRdtase_dom"/>
</dbReference>
<dbReference type="InterPro" id="IPR018170">
    <property type="entry name" value="Aldo/ket_reductase_CS"/>
</dbReference>
<dbReference type="AlphaFoldDB" id="A0A9W7B1U8"/>
<evidence type="ECO:0000259" key="4">
    <source>
        <dbReference type="Pfam" id="PF00248"/>
    </source>
</evidence>
<name>A0A9W7B1U8_9STRA</name>
<gene>
    <name evidence="5" type="ORF">TrST_g10658</name>
</gene>
<sequence>MSTTSPPLSLPPIGLGTFKTSITSSIYHAVKSGYRLIDCAAAYSNQEAVGDALQQLFEDGVVTRDDIFVVSKLPNTHHVWTEGVDEGRVESSLKDTLKELKLDKLDLFLMHWPFAFEDVNLHYPSARLSDGSPNPSVSMKCEYKSTWDAMVRFRDLGLCNQIGVSNFTIEQMEDLKSHSAVTPFCNQFEYHPYCTNDSLRKYCVDSGIKVMAYSPLGSGSSSYPPISGCSLLDNSVIKRIATANSRSAAQTLINWSTASDENVVPVVKSENEGRIVENMAALGWELSRDAVENISDLNENYRFFKSYGGVNGGWHDGVLEARGE</sequence>
<feature type="site" description="Lowers pKa of active site Tyr" evidence="3">
    <location>
        <position position="72"/>
    </location>
</feature>
<dbReference type="PANTHER" id="PTHR11732">
    <property type="entry name" value="ALDO/KETO REDUCTASE"/>
    <property type="match status" value="1"/>
</dbReference>
<dbReference type="SUPFAM" id="SSF51430">
    <property type="entry name" value="NAD(P)-linked oxidoreductase"/>
    <property type="match status" value="1"/>
</dbReference>
<dbReference type="Pfam" id="PF00248">
    <property type="entry name" value="Aldo_ket_red"/>
    <property type="match status" value="1"/>
</dbReference>
<evidence type="ECO:0000256" key="1">
    <source>
        <dbReference type="PIRSR" id="PIRSR000097-1"/>
    </source>
</evidence>
<dbReference type="PIRSF" id="PIRSF000097">
    <property type="entry name" value="AKR"/>
    <property type="match status" value="1"/>
</dbReference>
<proteinExistence type="predicted"/>
<keyword evidence="6" id="KW-1185">Reference proteome</keyword>
<protein>
    <recommendedName>
        <fullName evidence="4">NADP-dependent oxidoreductase domain-containing protein</fullName>
    </recommendedName>
</protein>